<organism evidence="11">
    <name type="scientific">uncultured Dysgonomonas sp</name>
    <dbReference type="NCBI Taxonomy" id="206096"/>
    <lineage>
        <taxon>Bacteria</taxon>
        <taxon>Pseudomonadati</taxon>
        <taxon>Bacteroidota</taxon>
        <taxon>Bacteroidia</taxon>
        <taxon>Bacteroidales</taxon>
        <taxon>Dysgonomonadaceae</taxon>
        <taxon>Dysgonomonas</taxon>
        <taxon>environmental samples</taxon>
    </lineage>
</organism>
<feature type="domain" description="Alanine dehydrogenase/pyridine nucleotide transhydrogenase N-terminal" evidence="10">
    <location>
        <begin position="4"/>
        <end position="137"/>
    </location>
</feature>
<accession>A0A212J047</accession>
<proteinExistence type="inferred from homology"/>
<dbReference type="PANTHER" id="PTHR42795:SF1">
    <property type="entry name" value="ALANINE DEHYDROGENASE"/>
    <property type="match status" value="1"/>
</dbReference>
<feature type="binding site" evidence="8">
    <location>
        <position position="203"/>
    </location>
    <ligand>
        <name>NAD(+)</name>
        <dbReference type="ChEBI" id="CHEBI:57540"/>
    </ligand>
</feature>
<evidence type="ECO:0000259" key="9">
    <source>
        <dbReference type="SMART" id="SM01002"/>
    </source>
</evidence>
<evidence type="ECO:0000256" key="4">
    <source>
        <dbReference type="ARBA" id="ARBA00023027"/>
    </source>
</evidence>
<dbReference type="Pfam" id="PF01262">
    <property type="entry name" value="AlaDh_PNT_C"/>
    <property type="match status" value="1"/>
</dbReference>
<evidence type="ECO:0000256" key="7">
    <source>
        <dbReference type="PIRSR" id="PIRSR000183-2"/>
    </source>
</evidence>
<feature type="binding site" evidence="8">
    <location>
        <position position="198"/>
    </location>
    <ligand>
        <name>NAD(+)</name>
        <dbReference type="ChEBI" id="CHEBI:57540"/>
    </ligand>
</feature>
<dbReference type="InterPro" id="IPR008143">
    <property type="entry name" value="Ala_DH/PNT_CS2"/>
</dbReference>
<comment type="similarity">
    <text evidence="1 5">Belongs to the AlaDH/PNT family.</text>
</comment>
<dbReference type="GO" id="GO:0042853">
    <property type="term" value="P:L-alanine catabolic process"/>
    <property type="evidence" value="ECO:0007669"/>
    <property type="project" value="InterPro"/>
</dbReference>
<dbReference type="SUPFAM" id="SSF52283">
    <property type="entry name" value="Formate/glycerate dehydrogenase catalytic domain-like"/>
    <property type="match status" value="1"/>
</dbReference>
<keyword evidence="3 5" id="KW-0560">Oxidoreductase</keyword>
<evidence type="ECO:0000256" key="3">
    <source>
        <dbReference type="ARBA" id="ARBA00023002"/>
    </source>
</evidence>
<dbReference type="SMART" id="SM01002">
    <property type="entry name" value="AlaDh_PNT_C"/>
    <property type="match status" value="1"/>
</dbReference>
<dbReference type="PIRSF" id="PIRSF000183">
    <property type="entry name" value="Alanine_dh"/>
    <property type="match status" value="1"/>
</dbReference>
<dbReference type="FunFam" id="3.40.50.720:FF:000049">
    <property type="entry name" value="Alanine dehydrogenase"/>
    <property type="match status" value="1"/>
</dbReference>
<dbReference type="GO" id="GO:0000286">
    <property type="term" value="F:alanine dehydrogenase activity"/>
    <property type="evidence" value="ECO:0007669"/>
    <property type="project" value="UniProtKB-UniRule"/>
</dbReference>
<gene>
    <name evidence="11" type="primary">ald</name>
    <name evidence="11" type="ORF">KL86DYS1_10699</name>
</gene>
<evidence type="ECO:0000313" key="11">
    <source>
        <dbReference type="EMBL" id="SBV92787.1"/>
    </source>
</evidence>
<protein>
    <recommendedName>
        <fullName evidence="2 5">Alanine dehydrogenase</fullName>
        <ecNumber evidence="2 5">1.4.1.1</ecNumber>
    </recommendedName>
</protein>
<evidence type="ECO:0000259" key="10">
    <source>
        <dbReference type="SMART" id="SM01003"/>
    </source>
</evidence>
<dbReference type="NCBIfam" id="TIGR00518">
    <property type="entry name" value="alaDH"/>
    <property type="match status" value="1"/>
</dbReference>
<feature type="binding site" evidence="8">
    <location>
        <begin position="267"/>
        <end position="270"/>
    </location>
    <ligand>
        <name>NAD(+)</name>
        <dbReference type="ChEBI" id="CHEBI:57540"/>
    </ligand>
</feature>
<dbReference type="AlphaFoldDB" id="A0A212J047"/>
<evidence type="ECO:0000256" key="6">
    <source>
        <dbReference type="PIRSR" id="PIRSR000183-1"/>
    </source>
</evidence>
<dbReference type="InterPro" id="IPR007886">
    <property type="entry name" value="AlaDH/PNT_N"/>
</dbReference>
<dbReference type="InterPro" id="IPR036291">
    <property type="entry name" value="NAD(P)-bd_dom_sf"/>
</dbReference>
<feature type="binding site" evidence="7">
    <location>
        <position position="75"/>
    </location>
    <ligand>
        <name>substrate</name>
    </ligand>
</feature>
<dbReference type="RefSeq" id="WP_296938592.1">
    <property type="nucleotide sequence ID" value="NZ_LT599032.1"/>
</dbReference>
<feature type="binding site" evidence="8">
    <location>
        <position position="220"/>
    </location>
    <ligand>
        <name>NAD(+)</name>
        <dbReference type="ChEBI" id="CHEBI:57540"/>
    </ligand>
</feature>
<feature type="binding site" evidence="8">
    <location>
        <begin position="239"/>
        <end position="240"/>
    </location>
    <ligand>
        <name>NAD(+)</name>
        <dbReference type="ChEBI" id="CHEBI:57540"/>
    </ligand>
</feature>
<keyword evidence="8" id="KW-0547">Nucleotide-binding</keyword>
<dbReference type="InterPro" id="IPR007698">
    <property type="entry name" value="AlaDH/PNT_NAD(H)-bd"/>
</dbReference>
<reference evidence="11" key="1">
    <citation type="submission" date="2016-04" db="EMBL/GenBank/DDBJ databases">
        <authorList>
            <person name="Evans L.H."/>
            <person name="Alamgir A."/>
            <person name="Owens N."/>
            <person name="Weber N.D."/>
            <person name="Virtaneva K."/>
            <person name="Barbian K."/>
            <person name="Babar A."/>
            <person name="Rosenke K."/>
        </authorList>
    </citation>
    <scope>NUCLEOTIDE SEQUENCE</scope>
    <source>
        <strain evidence="11">86-1</strain>
    </source>
</reference>
<sequence>MKIGIPKELKAFENRVAVTPAGVYEFVIEGHEVFVQNGAGVSSGFTDLDYTEAGATILSSIEEVYAIADMIVKVKEPIKEEYDLVRENQIVFTYFHFASSLELTKAMIKSKAICIAYETVELPDRSLPLLVPMSEVAGRMAIQEGARFLEKPHLGKGVLLGGVPGVKPAHVIVIGGGIVGAQSAKIAAGIGARVTILDKSLPRLRYLSDIMPANVTTRYSDAHTIKELCKDADLIVGAVLIAGDKAPQVISKDLLKTMQAGTVLVDVAIDQGGCFETSKPTTHLDPVFVIDDVVHYCVANIPGAVPMTSTLALTNATFPYALSIANLGWEEACRQHKDLRKGLNILKGDIVYKAVAHTFGLEYKEY</sequence>
<dbReference type="GO" id="GO:0005886">
    <property type="term" value="C:plasma membrane"/>
    <property type="evidence" value="ECO:0007669"/>
    <property type="project" value="TreeGrafter"/>
</dbReference>
<dbReference type="PANTHER" id="PTHR42795">
    <property type="entry name" value="ALANINE DEHYDROGENASE"/>
    <property type="match status" value="1"/>
</dbReference>
<evidence type="ECO:0000256" key="1">
    <source>
        <dbReference type="ARBA" id="ARBA00005689"/>
    </source>
</evidence>
<feature type="binding site" evidence="7">
    <location>
        <position position="15"/>
    </location>
    <ligand>
        <name>substrate</name>
    </ligand>
</feature>
<dbReference type="SUPFAM" id="SSF51735">
    <property type="entry name" value="NAD(P)-binding Rossmann-fold domains"/>
    <property type="match status" value="1"/>
</dbReference>
<feature type="binding site" evidence="8">
    <location>
        <position position="134"/>
    </location>
    <ligand>
        <name>NAD(+)</name>
        <dbReference type="ChEBI" id="CHEBI:57540"/>
    </ligand>
</feature>
<dbReference type="PROSITE" id="PS00837">
    <property type="entry name" value="ALADH_PNT_2"/>
    <property type="match status" value="1"/>
</dbReference>
<comment type="catalytic activity">
    <reaction evidence="5">
        <text>L-alanine + NAD(+) + H2O = pyruvate + NH4(+) + NADH + H(+)</text>
        <dbReference type="Rhea" id="RHEA:18405"/>
        <dbReference type="ChEBI" id="CHEBI:15361"/>
        <dbReference type="ChEBI" id="CHEBI:15377"/>
        <dbReference type="ChEBI" id="CHEBI:15378"/>
        <dbReference type="ChEBI" id="CHEBI:28938"/>
        <dbReference type="ChEBI" id="CHEBI:57540"/>
        <dbReference type="ChEBI" id="CHEBI:57945"/>
        <dbReference type="ChEBI" id="CHEBI:57972"/>
        <dbReference type="EC" id="1.4.1.1"/>
    </reaction>
</comment>
<dbReference type="SMART" id="SM01003">
    <property type="entry name" value="AlaDh_PNT_N"/>
    <property type="match status" value="1"/>
</dbReference>
<dbReference type="GO" id="GO:0000166">
    <property type="term" value="F:nucleotide binding"/>
    <property type="evidence" value="ECO:0007669"/>
    <property type="project" value="UniProtKB-KW"/>
</dbReference>
<dbReference type="CDD" id="cd05305">
    <property type="entry name" value="L-AlaDH"/>
    <property type="match status" value="1"/>
</dbReference>
<evidence type="ECO:0000256" key="5">
    <source>
        <dbReference type="PIRNR" id="PIRNR000183"/>
    </source>
</evidence>
<dbReference type="InterPro" id="IPR008141">
    <property type="entry name" value="Ala_DH"/>
</dbReference>
<dbReference type="Gene3D" id="3.40.50.720">
    <property type="entry name" value="NAD(P)-binding Rossmann-like Domain"/>
    <property type="match status" value="2"/>
</dbReference>
<dbReference type="EC" id="1.4.1.1" evidence="2 5"/>
<evidence type="ECO:0000256" key="8">
    <source>
        <dbReference type="PIRSR" id="PIRSR000183-3"/>
    </source>
</evidence>
<dbReference type="Pfam" id="PF05222">
    <property type="entry name" value="AlaDh_PNT_N"/>
    <property type="match status" value="1"/>
</dbReference>
<evidence type="ECO:0000256" key="2">
    <source>
        <dbReference type="ARBA" id="ARBA00012897"/>
    </source>
</evidence>
<dbReference type="EMBL" id="FLUM01000001">
    <property type="protein sequence ID" value="SBV92787.1"/>
    <property type="molecule type" value="Genomic_DNA"/>
</dbReference>
<feature type="active site" description="Proton donor/acceptor" evidence="6">
    <location>
        <position position="96"/>
    </location>
</feature>
<keyword evidence="4 5" id="KW-0520">NAD</keyword>
<feature type="domain" description="Alanine dehydrogenase/pyridine nucleotide transhydrogenase NAD(H)-binding" evidence="9">
    <location>
        <begin position="149"/>
        <end position="297"/>
    </location>
</feature>
<feature type="active site" description="Proton donor/acceptor" evidence="6">
    <location>
        <position position="270"/>
    </location>
</feature>
<dbReference type="PRINTS" id="PR00411">
    <property type="entry name" value="PNDRDTASEI"/>
</dbReference>
<name>A0A212J047_9BACT</name>